<accession>A0A142K950</accession>
<dbReference type="RefSeq" id="YP_009301143.1">
    <property type="nucleotide sequence ID" value="NC_031230.1"/>
</dbReference>
<protein>
    <submittedName>
        <fullName evidence="1">Uncharacterized protein</fullName>
    </submittedName>
</protein>
<dbReference type="GeneID" id="29125051"/>
<gene>
    <name evidence="1" type="primary">89</name>
    <name evidence="1" type="ORF">SEA_YVONNETASTIC_89</name>
</gene>
<evidence type="ECO:0000313" key="2">
    <source>
        <dbReference type="Proteomes" id="UP000201371"/>
    </source>
</evidence>
<name>A0A142K950_9CAUD</name>
<reference evidence="2" key="1">
    <citation type="submission" date="2016-03" db="EMBL/GenBank/DDBJ databases">
        <authorList>
            <person name="Ploux O."/>
        </authorList>
    </citation>
    <scope>NUCLEOTIDE SEQUENCE [LARGE SCALE GENOMIC DNA]</scope>
</reference>
<dbReference type="EMBL" id="KU963248">
    <property type="protein sequence ID" value="AMS02633.1"/>
    <property type="molecule type" value="Genomic_DNA"/>
</dbReference>
<keyword evidence="2" id="KW-1185">Reference proteome</keyword>
<dbReference type="Proteomes" id="UP000201371">
    <property type="component" value="Segment"/>
</dbReference>
<evidence type="ECO:0000313" key="1">
    <source>
        <dbReference type="EMBL" id="AMS02633.1"/>
    </source>
</evidence>
<sequence>MSNEHEAADAIDELVEQALEKRSESREAVTASSSYMEEVGQTVNPEFSQVYDALEKRSERREALKDRPDIRELEKWVQNLEGTAFILQHLGADKSTRKGVQKQIKKLNKRINELRFDF</sequence>
<dbReference type="KEGG" id="vg:29125051"/>
<organism evidence="1 2">
    <name type="scientific">Gordonia phage Yvonnetastic</name>
    <dbReference type="NCBI Taxonomy" id="1821566"/>
    <lineage>
        <taxon>Viruses</taxon>
        <taxon>Duplodnaviria</taxon>
        <taxon>Heunggongvirae</taxon>
        <taxon>Uroviricota</taxon>
        <taxon>Caudoviricetes</taxon>
        <taxon>Yvonnevirus</taxon>
        <taxon>Yvonnevirus yvonnetastic</taxon>
        <taxon>Gordonia virus Yvonnetastic</taxon>
    </lineage>
</organism>
<proteinExistence type="predicted"/>